<evidence type="ECO:0000313" key="2">
    <source>
        <dbReference type="Proteomes" id="UP000254589"/>
    </source>
</evidence>
<proteinExistence type="predicted"/>
<organism evidence="1 2">
    <name type="scientific">Pandoraea pulmonicola</name>
    <dbReference type="NCBI Taxonomy" id="93221"/>
    <lineage>
        <taxon>Bacteria</taxon>
        <taxon>Pseudomonadati</taxon>
        <taxon>Pseudomonadota</taxon>
        <taxon>Betaproteobacteria</taxon>
        <taxon>Burkholderiales</taxon>
        <taxon>Burkholderiaceae</taxon>
        <taxon>Pandoraea</taxon>
    </lineage>
</organism>
<evidence type="ECO:0000313" key="1">
    <source>
        <dbReference type="EMBL" id="SUA90032.1"/>
    </source>
</evidence>
<protein>
    <submittedName>
        <fullName evidence="1">Uncharacterized protein</fullName>
    </submittedName>
</protein>
<name>A0AAJ4ZB02_PANPU</name>
<dbReference type="AlphaFoldDB" id="A0AAJ4ZB02"/>
<dbReference type="EMBL" id="UGSJ01000001">
    <property type="protein sequence ID" value="SUA90032.1"/>
    <property type="molecule type" value="Genomic_DNA"/>
</dbReference>
<sequence>MNLSLPAQSNRCAPSRAAVVIDADHQRNVKKVLREISREILRLGQQLRAALLRVDVCASFELESQSQGDTSCPTESCAIHFCHSIKYLKRNDSHITARSGDAGLAAGQFGASWTEQFSGLMTPLILFPSPAQAATTLCTSGVMAGENTARVLLSGEPRLRPSSMSFSRAASRCSSAMLSTSDAQRFGASVQTSRPAVAAFEARPADVPFAPCFWREGCSSGAA</sequence>
<gene>
    <name evidence="1" type="ORF">NCTC13159_01508</name>
</gene>
<accession>A0AAJ4ZB02</accession>
<comment type="caution">
    <text evidence="1">The sequence shown here is derived from an EMBL/GenBank/DDBJ whole genome shotgun (WGS) entry which is preliminary data.</text>
</comment>
<reference evidence="1 2" key="1">
    <citation type="submission" date="2018-06" db="EMBL/GenBank/DDBJ databases">
        <authorList>
            <consortium name="Pathogen Informatics"/>
            <person name="Doyle S."/>
        </authorList>
    </citation>
    <scope>NUCLEOTIDE SEQUENCE [LARGE SCALE GENOMIC DNA]</scope>
    <source>
        <strain evidence="1 2">NCTC13159</strain>
    </source>
</reference>
<dbReference type="Proteomes" id="UP000254589">
    <property type="component" value="Unassembled WGS sequence"/>
</dbReference>